<evidence type="ECO:0000256" key="1">
    <source>
        <dbReference type="SAM" id="MobiDB-lite"/>
    </source>
</evidence>
<dbReference type="Proteomes" id="UP000750711">
    <property type="component" value="Unassembled WGS sequence"/>
</dbReference>
<feature type="compositionally biased region" description="Polar residues" evidence="1">
    <location>
        <begin position="228"/>
        <end position="243"/>
    </location>
</feature>
<dbReference type="AlphaFoldDB" id="A0A9P8LFT1"/>
<protein>
    <submittedName>
        <fullName evidence="2">Uncharacterized protein</fullName>
    </submittedName>
</protein>
<evidence type="ECO:0000313" key="2">
    <source>
        <dbReference type="EMBL" id="KAH0563373.1"/>
    </source>
</evidence>
<gene>
    <name evidence="2" type="ORF">GP486_002063</name>
</gene>
<name>A0A9P8LFT1_9PEZI</name>
<proteinExistence type="predicted"/>
<comment type="caution">
    <text evidence="2">The sequence shown here is derived from an EMBL/GenBank/DDBJ whole genome shotgun (WGS) entry which is preliminary data.</text>
</comment>
<feature type="region of interest" description="Disordered" evidence="1">
    <location>
        <begin position="190"/>
        <end position="253"/>
    </location>
</feature>
<keyword evidence="3" id="KW-1185">Reference proteome</keyword>
<feature type="compositionally biased region" description="Low complexity" evidence="1">
    <location>
        <begin position="209"/>
        <end position="227"/>
    </location>
</feature>
<feature type="compositionally biased region" description="Basic and acidic residues" evidence="1">
    <location>
        <begin position="192"/>
        <end position="203"/>
    </location>
</feature>
<dbReference type="EMBL" id="JAGHQM010000212">
    <property type="protein sequence ID" value="KAH0563373.1"/>
    <property type="molecule type" value="Genomic_DNA"/>
</dbReference>
<reference evidence="2" key="1">
    <citation type="submission" date="2021-03" db="EMBL/GenBank/DDBJ databases">
        <title>Comparative genomics and phylogenomic investigation of the class Geoglossomycetes provide insights into ecological specialization and systematics.</title>
        <authorList>
            <person name="Melie T."/>
            <person name="Pirro S."/>
            <person name="Miller A.N."/>
            <person name="Quandt A."/>
        </authorList>
    </citation>
    <scope>NUCLEOTIDE SEQUENCE</scope>
    <source>
        <strain evidence="2">CAQ_001_2017</strain>
    </source>
</reference>
<evidence type="ECO:0000313" key="3">
    <source>
        <dbReference type="Proteomes" id="UP000750711"/>
    </source>
</evidence>
<organism evidence="2 3">
    <name type="scientific">Trichoglossum hirsutum</name>
    <dbReference type="NCBI Taxonomy" id="265104"/>
    <lineage>
        <taxon>Eukaryota</taxon>
        <taxon>Fungi</taxon>
        <taxon>Dikarya</taxon>
        <taxon>Ascomycota</taxon>
        <taxon>Pezizomycotina</taxon>
        <taxon>Geoglossomycetes</taxon>
        <taxon>Geoglossales</taxon>
        <taxon>Geoglossaceae</taxon>
        <taxon>Trichoglossum</taxon>
    </lineage>
</organism>
<accession>A0A9P8LFT1</accession>
<sequence>MSDEEIGTFETPFELNDIKNERWQDDVSLRSSVGHMRYARKPSRPRYRAGTRDVIFDPVTPGDILTNAINMRDSTEVMYRDWAEDPCFLDRNLPLLDEAYGVQGRDFIIRQNINLTLATHSINHHIAGNAFAAMAHNRRRAMIARGLHEMNLQQLRERVFLNVVGSVTAPASTATAGDAAVASFTLGSPVDHPLDERTGELHPSENPMASADSLRSLSHSSRPSSASTLNSAKSDESASQCPQGPSDIPPAVIHNASPVSLAANGYSQPHIRLRQLTRLSLLADLDEASNENEIQMAGDPGSQRPASPLSIRQRQEIVRARLASNLGQVDDGAAAGPEADIGATTKSSKKSWWSRLMACFGCRREV</sequence>